<keyword evidence="2" id="KW-1185">Reference proteome</keyword>
<dbReference type="STRING" id="633194.SAMN05421759_10545"/>
<dbReference type="Pfam" id="PF21843">
    <property type="entry name" value="DUF6902"/>
    <property type="match status" value="1"/>
</dbReference>
<evidence type="ECO:0000313" key="1">
    <source>
        <dbReference type="EMBL" id="SIS87822.1"/>
    </source>
</evidence>
<dbReference type="AlphaFoldDB" id="A0A1N7MP50"/>
<reference evidence="2" key="1">
    <citation type="submission" date="2017-01" db="EMBL/GenBank/DDBJ databases">
        <authorList>
            <person name="Varghese N."/>
            <person name="Submissions S."/>
        </authorList>
    </citation>
    <scope>NUCLEOTIDE SEQUENCE [LARGE SCALE GENOMIC DNA]</scope>
    <source>
        <strain evidence="2">DSM 29430</strain>
    </source>
</reference>
<dbReference type="Proteomes" id="UP000186684">
    <property type="component" value="Unassembled WGS sequence"/>
</dbReference>
<accession>A0A1N7MP50</accession>
<sequence>MSNVVKLNVPSRLTDDEARYGALVATFARHRRAEDDVFWLKENAEILNVLESAAISPGREALTALSGFYDSVASRLSFFPQYYRFILSIALDLEDLGLPGQTAEALCARVADEGLPEAELSDLQRLEARRLLARRGIVALPRDGGLEERLRDFAARCSTFAIPNKKAAYELTHIVFYLSEYGRRDPRLSEAAETSLVYAGTLAFLDRNADLLSEIAIAMHYADIQVPQPWVEFLDNALNAMRVTAHSDSHRMDDYHEYLVANWRSATCRGAGFSGPIYSGAMRFDAAPRGTSPLRELSECLFLLGANRGDDWHGMRQTVGELLSPEARVVLHEAAAAVPAQFEAFFARFARAEGRGAGRSGP</sequence>
<name>A0A1N7MP50_9RHOB</name>
<dbReference type="EMBL" id="FTOQ01000005">
    <property type="protein sequence ID" value="SIS87822.1"/>
    <property type="molecule type" value="Genomic_DNA"/>
</dbReference>
<dbReference type="OrthoDB" id="7810029at2"/>
<dbReference type="RefSeq" id="WP_076448033.1">
    <property type="nucleotide sequence ID" value="NZ_FTOQ01000005.1"/>
</dbReference>
<evidence type="ECO:0000313" key="2">
    <source>
        <dbReference type="Proteomes" id="UP000186684"/>
    </source>
</evidence>
<proteinExistence type="predicted"/>
<protein>
    <submittedName>
        <fullName evidence="1">Uncharacterized protein</fullName>
    </submittedName>
</protein>
<dbReference type="InterPro" id="IPR054197">
    <property type="entry name" value="DUF6902"/>
</dbReference>
<organism evidence="1 2">
    <name type="scientific">Roseivivax lentus</name>
    <dbReference type="NCBI Taxonomy" id="633194"/>
    <lineage>
        <taxon>Bacteria</taxon>
        <taxon>Pseudomonadati</taxon>
        <taxon>Pseudomonadota</taxon>
        <taxon>Alphaproteobacteria</taxon>
        <taxon>Rhodobacterales</taxon>
        <taxon>Roseobacteraceae</taxon>
        <taxon>Roseivivax</taxon>
    </lineage>
</organism>
<gene>
    <name evidence="1" type="ORF">SAMN05421759_10545</name>
</gene>